<evidence type="ECO:0000313" key="4">
    <source>
        <dbReference type="Proteomes" id="UP000051017"/>
    </source>
</evidence>
<keyword evidence="2" id="KW-0472">Membrane</keyword>
<reference evidence="3 4" key="1">
    <citation type="submission" date="2015-10" db="EMBL/GenBank/DDBJ databases">
        <title>Metagenome-Assembled Genomes uncover a global brackish microbiome.</title>
        <authorList>
            <person name="Hugerth L.W."/>
            <person name="Larsson J."/>
            <person name="Alneberg J."/>
            <person name="Lindh M.V."/>
            <person name="Legrand C."/>
            <person name="Pinhassi J."/>
            <person name="Andersson A.F."/>
        </authorList>
    </citation>
    <scope>NUCLEOTIDE SEQUENCE [LARGE SCALE GENOMIC DNA]</scope>
    <source>
        <strain evidence="3">BACL6 MAG-120924-bin43</strain>
    </source>
</reference>
<feature type="transmembrane region" description="Helical" evidence="2">
    <location>
        <begin position="33"/>
        <end position="54"/>
    </location>
</feature>
<evidence type="ECO:0000256" key="1">
    <source>
        <dbReference type="SAM" id="MobiDB-lite"/>
    </source>
</evidence>
<sequence length="182" mass="18616">MIKFLPTHSKITLVFGSPGTQRKEIMNKQLQKVIVGTAVVVAMGTIGLGVIGSAQAQPVKSSSGTVLNVLGHQGPGKNVAAIASVLNLTEAELKTEVQSGKTLAQIATAQGVSVQSVVDVLVADMQAHIAQAVASGKITQAQADTKLANVTAKVTESVNNLPPTRGKGMRGGHHNNKAAPTA</sequence>
<accession>A0A0R2QBM5</accession>
<feature type="region of interest" description="Disordered" evidence="1">
    <location>
        <begin position="158"/>
        <end position="182"/>
    </location>
</feature>
<proteinExistence type="predicted"/>
<name>A0A0R2QBM5_9ACTN</name>
<keyword evidence="2" id="KW-1133">Transmembrane helix</keyword>
<dbReference type="EMBL" id="LIBJ01000132">
    <property type="protein sequence ID" value="KRO47768.1"/>
    <property type="molecule type" value="Genomic_DNA"/>
</dbReference>
<gene>
    <name evidence="3" type="ORF">ABR75_05010</name>
</gene>
<evidence type="ECO:0000256" key="2">
    <source>
        <dbReference type="SAM" id="Phobius"/>
    </source>
</evidence>
<dbReference type="Proteomes" id="UP000051017">
    <property type="component" value="Unassembled WGS sequence"/>
</dbReference>
<dbReference type="AlphaFoldDB" id="A0A0R2QBM5"/>
<organism evidence="3 4">
    <name type="scientific">Acidimicrobiia bacterium BACL6 MAG-120924-bin43</name>
    <dbReference type="NCBI Taxonomy" id="1655583"/>
    <lineage>
        <taxon>Bacteria</taxon>
        <taxon>Bacillati</taxon>
        <taxon>Actinomycetota</taxon>
        <taxon>Acidimicrobiia</taxon>
        <taxon>acIV cluster</taxon>
    </lineage>
</organism>
<feature type="compositionally biased region" description="Basic residues" evidence="1">
    <location>
        <begin position="167"/>
        <end position="176"/>
    </location>
</feature>
<comment type="caution">
    <text evidence="3">The sequence shown here is derived from an EMBL/GenBank/DDBJ whole genome shotgun (WGS) entry which is preliminary data.</text>
</comment>
<protein>
    <submittedName>
        <fullName evidence="3">Uncharacterized protein</fullName>
    </submittedName>
</protein>
<evidence type="ECO:0000313" key="3">
    <source>
        <dbReference type="EMBL" id="KRO47768.1"/>
    </source>
</evidence>
<keyword evidence="2" id="KW-0812">Transmembrane</keyword>